<gene>
    <name evidence="7" type="ORF">MNEG_10655</name>
</gene>
<keyword evidence="4" id="KW-0067">ATP-binding</keyword>
<dbReference type="OrthoDB" id="1676488at2759"/>
<evidence type="ECO:0000256" key="3">
    <source>
        <dbReference type="ARBA" id="ARBA00022741"/>
    </source>
</evidence>
<accession>A0A0D2MRV7</accession>
<dbReference type="STRING" id="145388.A0A0D2MRV7"/>
<organism evidence="7 8">
    <name type="scientific">Monoraphidium neglectum</name>
    <dbReference type="NCBI Taxonomy" id="145388"/>
    <lineage>
        <taxon>Eukaryota</taxon>
        <taxon>Viridiplantae</taxon>
        <taxon>Chlorophyta</taxon>
        <taxon>core chlorophytes</taxon>
        <taxon>Chlorophyceae</taxon>
        <taxon>CS clade</taxon>
        <taxon>Sphaeropleales</taxon>
        <taxon>Selenastraceae</taxon>
        <taxon>Monoraphidium</taxon>
    </lineage>
</organism>
<dbReference type="PANTHER" id="PTHR43607">
    <property type="entry name" value="V-TYPE PROTON ATPASE CATALYTIC SUBUNIT A"/>
    <property type="match status" value="1"/>
</dbReference>
<keyword evidence="5" id="KW-1278">Translocase</keyword>
<evidence type="ECO:0000313" key="8">
    <source>
        <dbReference type="Proteomes" id="UP000054498"/>
    </source>
</evidence>
<dbReference type="KEGG" id="mng:MNEG_10655"/>
<reference evidence="7 8" key="1">
    <citation type="journal article" date="2013" name="BMC Genomics">
        <title>Reconstruction of the lipid metabolism for the microalga Monoraphidium neglectum from its genome sequence reveals characteristics suitable for biofuel production.</title>
        <authorList>
            <person name="Bogen C."/>
            <person name="Al-Dilaimi A."/>
            <person name="Albersmeier A."/>
            <person name="Wichmann J."/>
            <person name="Grundmann M."/>
            <person name="Rupp O."/>
            <person name="Lauersen K.J."/>
            <person name="Blifernez-Klassen O."/>
            <person name="Kalinowski J."/>
            <person name="Goesmann A."/>
            <person name="Mussgnug J.H."/>
            <person name="Kruse O."/>
        </authorList>
    </citation>
    <scope>NUCLEOTIDE SEQUENCE [LARGE SCALE GENOMIC DNA]</scope>
    <source>
        <strain evidence="7 8">SAG 48.87</strain>
    </source>
</reference>
<evidence type="ECO:0000313" key="7">
    <source>
        <dbReference type="EMBL" id="KIY97305.1"/>
    </source>
</evidence>
<comment type="similarity">
    <text evidence="1">Belongs to the ATPase alpha/beta chains family.</text>
</comment>
<evidence type="ECO:0000256" key="5">
    <source>
        <dbReference type="ARBA" id="ARBA00022967"/>
    </source>
</evidence>
<name>A0A0D2MRV7_9CHLO</name>
<keyword evidence="2" id="KW-0813">Transport</keyword>
<keyword evidence="3" id="KW-0547">Nucleotide-binding</keyword>
<dbReference type="GO" id="GO:0000325">
    <property type="term" value="C:plant-type vacuole"/>
    <property type="evidence" value="ECO:0007669"/>
    <property type="project" value="TreeGrafter"/>
</dbReference>
<sequence>MMRNIASFHRLATAAVEKTASGNAEGAKITFNVIKQRLGDVLYKLTSQKFEDPADGEAAVKAKLKAVHDELTDRFRALEEEFR</sequence>
<evidence type="ECO:0000256" key="4">
    <source>
        <dbReference type="ARBA" id="ARBA00022840"/>
    </source>
</evidence>
<dbReference type="InterPro" id="IPR022878">
    <property type="entry name" value="V-ATPase_asu"/>
</dbReference>
<dbReference type="EMBL" id="KK102625">
    <property type="protein sequence ID" value="KIY97305.1"/>
    <property type="molecule type" value="Genomic_DNA"/>
</dbReference>
<dbReference type="PANTHER" id="PTHR43607:SF1">
    <property type="entry name" value="H(+)-TRANSPORTING TWO-SECTOR ATPASE"/>
    <property type="match status" value="1"/>
</dbReference>
<dbReference type="GO" id="GO:0046961">
    <property type="term" value="F:proton-transporting ATPase activity, rotational mechanism"/>
    <property type="evidence" value="ECO:0007669"/>
    <property type="project" value="InterPro"/>
</dbReference>
<protein>
    <submittedName>
        <fullName evidence="7">V-type H+-transporting ATPase subunit A</fullName>
        <ecNumber evidence="7">3.6.3.14</ecNumber>
    </submittedName>
</protein>
<dbReference type="AlphaFoldDB" id="A0A0D2MRV7"/>
<dbReference type="EC" id="3.6.3.14" evidence="7"/>
<dbReference type="Proteomes" id="UP000054498">
    <property type="component" value="Unassembled WGS sequence"/>
</dbReference>
<evidence type="ECO:0000256" key="6">
    <source>
        <dbReference type="ARBA" id="ARBA00023065"/>
    </source>
</evidence>
<dbReference type="GO" id="GO:0046034">
    <property type="term" value="P:ATP metabolic process"/>
    <property type="evidence" value="ECO:0007669"/>
    <property type="project" value="InterPro"/>
</dbReference>
<dbReference type="GeneID" id="25727839"/>
<dbReference type="RefSeq" id="XP_013896325.1">
    <property type="nucleotide sequence ID" value="XM_014040871.1"/>
</dbReference>
<keyword evidence="8" id="KW-1185">Reference proteome</keyword>
<dbReference type="GO" id="GO:0005524">
    <property type="term" value="F:ATP binding"/>
    <property type="evidence" value="ECO:0007669"/>
    <property type="project" value="UniProtKB-KW"/>
</dbReference>
<keyword evidence="7" id="KW-0378">Hydrolase</keyword>
<keyword evidence="6" id="KW-0406">Ion transport</keyword>
<dbReference type="GO" id="GO:0016787">
    <property type="term" value="F:hydrolase activity"/>
    <property type="evidence" value="ECO:0007669"/>
    <property type="project" value="UniProtKB-KW"/>
</dbReference>
<evidence type="ECO:0000256" key="1">
    <source>
        <dbReference type="ARBA" id="ARBA00008936"/>
    </source>
</evidence>
<evidence type="ECO:0000256" key="2">
    <source>
        <dbReference type="ARBA" id="ARBA00022448"/>
    </source>
</evidence>
<proteinExistence type="inferred from homology"/>